<name>A0A7V0T515_UNCW3</name>
<protein>
    <submittedName>
        <fullName evidence="1">Uncharacterized protein</fullName>
    </submittedName>
</protein>
<dbReference type="AlphaFoldDB" id="A0A7V0T515"/>
<sequence>MFLSHCTALGISTLPLSNGWDNHGKYVGLLSPRDNLKLVVAPLHKLVAPAALEQKPSEFLHACKVHRIPVLVVAPAPVLERAKKLLADVKARLIWSSPEEFYDKALAQLKH</sequence>
<organism evidence="1">
    <name type="scientific">candidate division WOR-3 bacterium</name>
    <dbReference type="NCBI Taxonomy" id="2052148"/>
    <lineage>
        <taxon>Bacteria</taxon>
        <taxon>Bacteria division WOR-3</taxon>
    </lineage>
</organism>
<dbReference type="EMBL" id="DSBX01000076">
    <property type="protein sequence ID" value="HDQ99043.1"/>
    <property type="molecule type" value="Genomic_DNA"/>
</dbReference>
<proteinExistence type="predicted"/>
<comment type="caution">
    <text evidence="1">The sequence shown here is derived from an EMBL/GenBank/DDBJ whole genome shotgun (WGS) entry which is preliminary data.</text>
</comment>
<reference evidence="1" key="1">
    <citation type="journal article" date="2020" name="mSystems">
        <title>Genome- and Community-Level Interaction Insights into Carbon Utilization and Element Cycling Functions of Hydrothermarchaeota in Hydrothermal Sediment.</title>
        <authorList>
            <person name="Zhou Z."/>
            <person name="Liu Y."/>
            <person name="Xu W."/>
            <person name="Pan J."/>
            <person name="Luo Z.H."/>
            <person name="Li M."/>
        </authorList>
    </citation>
    <scope>NUCLEOTIDE SEQUENCE [LARGE SCALE GENOMIC DNA]</scope>
    <source>
        <strain evidence="1">SpSt-1182</strain>
    </source>
</reference>
<dbReference type="Proteomes" id="UP000885672">
    <property type="component" value="Unassembled WGS sequence"/>
</dbReference>
<evidence type="ECO:0000313" key="1">
    <source>
        <dbReference type="EMBL" id="HDQ99043.1"/>
    </source>
</evidence>
<accession>A0A7V0T515</accession>
<gene>
    <name evidence="1" type="ORF">ENN51_01975</name>
</gene>